<feature type="transmembrane region" description="Helical" evidence="10">
    <location>
        <begin position="452"/>
        <end position="475"/>
    </location>
</feature>
<evidence type="ECO:0000256" key="9">
    <source>
        <dbReference type="ARBA" id="ARBA00023136"/>
    </source>
</evidence>
<keyword evidence="6 10" id="KW-0732">Signal</keyword>
<comment type="pathway">
    <text evidence="3 10">Protein modification; protein glycosylation.</text>
</comment>
<dbReference type="GO" id="GO:0018279">
    <property type="term" value="P:protein N-linked glycosylation via asparagine"/>
    <property type="evidence" value="ECO:0007669"/>
    <property type="project" value="TreeGrafter"/>
</dbReference>
<dbReference type="EMBL" id="KV440986">
    <property type="protein sequence ID" value="OAD71147.1"/>
    <property type="molecule type" value="Genomic_DNA"/>
</dbReference>
<evidence type="ECO:0000256" key="2">
    <source>
        <dbReference type="ARBA" id="ARBA00004115"/>
    </source>
</evidence>
<organism evidence="11 12">
    <name type="scientific">Phycomyces blakesleeanus (strain ATCC 8743b / DSM 1359 / FGSC 10004 / NBRC 33097 / NRRL 1555)</name>
    <dbReference type="NCBI Taxonomy" id="763407"/>
    <lineage>
        <taxon>Eukaryota</taxon>
        <taxon>Fungi</taxon>
        <taxon>Fungi incertae sedis</taxon>
        <taxon>Mucoromycota</taxon>
        <taxon>Mucoromycotina</taxon>
        <taxon>Mucoromycetes</taxon>
        <taxon>Mucorales</taxon>
        <taxon>Phycomycetaceae</taxon>
        <taxon>Phycomyces</taxon>
    </lineage>
</organism>
<evidence type="ECO:0000313" key="11">
    <source>
        <dbReference type="EMBL" id="OAD71147.1"/>
    </source>
</evidence>
<dbReference type="UniPathway" id="UPA00378"/>
<keyword evidence="12" id="KW-1185">Reference proteome</keyword>
<dbReference type="VEuPathDB" id="FungiDB:PHYBLDRAFT_125983"/>
<evidence type="ECO:0000256" key="1">
    <source>
        <dbReference type="ARBA" id="ARBA00002791"/>
    </source>
</evidence>
<comment type="subunit">
    <text evidence="10">Component of the oligosaccharyltransferase (OST) complex.</text>
</comment>
<dbReference type="RefSeq" id="XP_018289187.1">
    <property type="nucleotide sequence ID" value="XM_018429068.1"/>
</dbReference>
<dbReference type="FunCoup" id="A0A167LUZ1">
    <property type="interactions" value="807"/>
</dbReference>
<reference evidence="12" key="1">
    <citation type="submission" date="2015-06" db="EMBL/GenBank/DDBJ databases">
        <title>Expansion of signal transduction pathways in fungi by whole-genome duplication.</title>
        <authorList>
            <consortium name="DOE Joint Genome Institute"/>
            <person name="Corrochano L.M."/>
            <person name="Kuo A."/>
            <person name="Marcet-Houben M."/>
            <person name="Polaino S."/>
            <person name="Salamov A."/>
            <person name="Villalobos J.M."/>
            <person name="Alvarez M.I."/>
            <person name="Avalos J."/>
            <person name="Benito E.P."/>
            <person name="Benoit I."/>
            <person name="Burger G."/>
            <person name="Camino L.P."/>
            <person name="Canovas D."/>
            <person name="Cerda-Olmedo E."/>
            <person name="Cheng J.-F."/>
            <person name="Dominguez A."/>
            <person name="Elias M."/>
            <person name="Eslava A.P."/>
            <person name="Glaser F."/>
            <person name="Grimwood J."/>
            <person name="Gutierrez G."/>
            <person name="Heitman J."/>
            <person name="Henrissat B."/>
            <person name="Iturriaga E.A."/>
            <person name="Lang B.F."/>
            <person name="Lavin J.L."/>
            <person name="Lee S."/>
            <person name="Li W."/>
            <person name="Lindquist E."/>
            <person name="Lopez-Garcia S."/>
            <person name="Luque E.M."/>
            <person name="Marcos A.T."/>
            <person name="Martin J."/>
            <person name="McCluskey K."/>
            <person name="Medina H.R."/>
            <person name="Miralles-Duran A."/>
            <person name="Miyazaki A."/>
            <person name="Munoz-Torres E."/>
            <person name="Oguiza J.A."/>
            <person name="Ohm R."/>
            <person name="Olmedo M."/>
            <person name="Orejas M."/>
            <person name="Ortiz-Castellanos L."/>
            <person name="Pisabarro A.G."/>
            <person name="Rodriguez-Romero J."/>
            <person name="Ruiz-Herrera J."/>
            <person name="Ruiz-Vazquez R."/>
            <person name="Sanz C."/>
            <person name="Schackwitz W."/>
            <person name="Schmutz J."/>
            <person name="Shahriari M."/>
            <person name="Shelest E."/>
            <person name="Silva-Franco F."/>
            <person name="Soanes D."/>
            <person name="Syed K."/>
            <person name="Tagua V.G."/>
            <person name="Talbot N.J."/>
            <person name="Thon M."/>
            <person name="De vries R.P."/>
            <person name="Wiebenga A."/>
            <person name="Yadav J.S."/>
            <person name="Braun E.L."/>
            <person name="Baker S."/>
            <person name="Garre V."/>
            <person name="Horwitz B."/>
            <person name="Torres-Martinez S."/>
            <person name="Idnurm A."/>
            <person name="Herrera-Estrella A."/>
            <person name="Gabaldon T."/>
            <person name="Grigoriev I.V."/>
        </authorList>
    </citation>
    <scope>NUCLEOTIDE SEQUENCE [LARGE SCALE GENOMIC DNA]</scope>
    <source>
        <strain evidence="12">NRRL 1555(-)</strain>
    </source>
</reference>
<comment type="similarity">
    <text evidence="4 10">Belongs to the OST1 family.</text>
</comment>
<accession>A0A167LUZ1</accession>
<dbReference type="STRING" id="763407.A0A167LUZ1"/>
<dbReference type="GeneID" id="28989974"/>
<keyword evidence="8 10" id="KW-1133">Transmembrane helix</keyword>
<evidence type="ECO:0000313" key="12">
    <source>
        <dbReference type="Proteomes" id="UP000077315"/>
    </source>
</evidence>
<dbReference type="Pfam" id="PF04597">
    <property type="entry name" value="Ribophorin_I"/>
    <property type="match status" value="1"/>
</dbReference>
<dbReference type="GO" id="GO:0008250">
    <property type="term" value="C:oligosaccharyltransferase complex"/>
    <property type="evidence" value="ECO:0007669"/>
    <property type="project" value="UniProtKB-UniRule"/>
</dbReference>
<evidence type="ECO:0000256" key="5">
    <source>
        <dbReference type="ARBA" id="ARBA00022692"/>
    </source>
</evidence>
<name>A0A167LUZ1_PHYB8</name>
<comment type="function">
    <text evidence="1 10">Subunit of the oligosaccharyl transferase (OST) complex that catalyzes the initial transfer of a defined glycan (Glc(3)Man(9)GlcNAc(2) in eukaryotes) from the lipid carrier dolichol-pyrophosphate to an asparagine residue within an Asn-X-Ser/Thr consensus motif in nascent polypeptide chains, the first step in protein N-glycosylation. N-glycosylation occurs cotranslationally and the complex associates with the Sec61 complex at the channel-forming translocon complex that mediates protein translocation across the endoplasmic reticulum (ER). All subunits are required for a maximal enzyme activity.</text>
</comment>
<dbReference type="InParanoid" id="A0A167LUZ1"/>
<feature type="signal peptide" evidence="10">
    <location>
        <begin position="1"/>
        <end position="24"/>
    </location>
</feature>
<dbReference type="PANTHER" id="PTHR21049:SF0">
    <property type="entry name" value="DOLICHYL-DIPHOSPHOOLIGOSACCHARIDE--PROTEIN GLYCOSYLTRANSFERASE SUBUNIT 1"/>
    <property type="match status" value="1"/>
</dbReference>
<dbReference type="OrthoDB" id="310030at2759"/>
<gene>
    <name evidence="11" type="ORF">PHYBLDRAFT_125983</name>
</gene>
<evidence type="ECO:0000256" key="10">
    <source>
        <dbReference type="RuleBase" id="RU361143"/>
    </source>
</evidence>
<proteinExistence type="inferred from homology"/>
<dbReference type="InterPro" id="IPR007676">
    <property type="entry name" value="Ribophorin_I"/>
</dbReference>
<keyword evidence="7 10" id="KW-0256">Endoplasmic reticulum</keyword>
<dbReference type="Proteomes" id="UP000077315">
    <property type="component" value="Unassembled WGS sequence"/>
</dbReference>
<sequence>MQSASLRIWLGALLVLCCAFITSATSPTNSISKTTIPIPTHFQNIKVLRIIDLRTPIVHEDIGFRAKNIGNQPVNEYYLTFKAQDEENIASINAFLRQGPKTALSIEQAGFDSEKELQLYKVTFDSPLQPDEEIRFGVKVAYTNVIEPLPKKLPQISRQHLIFNGNVYLFSPYNTEEIKTTLQLPNEKILSYTGNDEIVVKTGNKIIYGPFQNIPAESYNILSCHYEYLKPVLTLTSLRRDFQLSHWGGNLAVEEHFALRHDGAKMEEPFNRAKYQLSRSVHAQTNVLQHLPLELPAHARDIYYRDDIGNVSTSALTYGPSATILDIKPRYPLYGGWNYTWFHGYNIDLGYFARYSKKSGVYILNFKFVENVIDMAVEKVEVNVILPEGAKNVKVNAPFKLDSIEHTKHFTNFDTTGHYKVVLKKFNVINEHSQPIQITYEYSSIRYLQKPLAASVGFFALFIFSIIISKLPVVIGQQKKSLLKEE</sequence>
<evidence type="ECO:0000256" key="3">
    <source>
        <dbReference type="ARBA" id="ARBA00004922"/>
    </source>
</evidence>
<evidence type="ECO:0000256" key="4">
    <source>
        <dbReference type="ARBA" id="ARBA00008905"/>
    </source>
</evidence>
<protein>
    <recommendedName>
        <fullName evidence="10">Dolichyl-diphosphooligosaccharide--protein glycosyltransferase subunit 1</fullName>
    </recommendedName>
</protein>
<evidence type="ECO:0000256" key="6">
    <source>
        <dbReference type="ARBA" id="ARBA00022729"/>
    </source>
</evidence>
<evidence type="ECO:0000256" key="7">
    <source>
        <dbReference type="ARBA" id="ARBA00022824"/>
    </source>
</evidence>
<dbReference type="AlphaFoldDB" id="A0A167LUZ1"/>
<dbReference type="PANTHER" id="PTHR21049">
    <property type="entry name" value="RIBOPHORIN I"/>
    <property type="match status" value="1"/>
</dbReference>
<feature type="chain" id="PRO_5007749222" description="Dolichyl-diphosphooligosaccharide--protein glycosyltransferase subunit 1" evidence="10">
    <location>
        <begin position="25"/>
        <end position="486"/>
    </location>
</feature>
<comment type="subcellular location">
    <subcellularLocation>
        <location evidence="2 10">Endoplasmic reticulum membrane</location>
        <topology evidence="2 10">Single-pass type I membrane protein</topology>
    </subcellularLocation>
</comment>
<evidence type="ECO:0000256" key="8">
    <source>
        <dbReference type="ARBA" id="ARBA00022989"/>
    </source>
</evidence>
<keyword evidence="5 10" id="KW-0812">Transmembrane</keyword>
<keyword evidence="9 10" id="KW-0472">Membrane</keyword>